<dbReference type="Gene3D" id="1.20.5.420">
    <property type="entry name" value="Immunoglobulin FC, subunit C"/>
    <property type="match status" value="1"/>
</dbReference>
<comment type="similarity">
    <text evidence="8">Belongs to the eukaryotic/archaeal RNase P protein component 4 family.</text>
</comment>
<dbReference type="Pfam" id="PF04032">
    <property type="entry name" value="Rpr2"/>
    <property type="match status" value="1"/>
</dbReference>
<dbReference type="GO" id="GO:0001682">
    <property type="term" value="P:tRNA 5'-leader removal"/>
    <property type="evidence" value="ECO:0007669"/>
    <property type="project" value="UniProtKB-UniRule"/>
</dbReference>
<comment type="cofactor">
    <cofactor evidence="8">
        <name>Zn(2+)</name>
        <dbReference type="ChEBI" id="CHEBI:29105"/>
    </cofactor>
    <text evidence="8">Binds 1 zinc ion per subunit.</text>
</comment>
<comment type="function">
    <text evidence="8">Part of ribonuclease P, a protein complex that generates mature tRNA molecules by cleaving their 5'-ends.</text>
</comment>
<keyword evidence="2 8" id="KW-0819">tRNA processing</keyword>
<keyword evidence="4 8" id="KW-0479">Metal-binding</keyword>
<dbReference type="GO" id="GO:0005737">
    <property type="term" value="C:cytoplasm"/>
    <property type="evidence" value="ECO:0007669"/>
    <property type="project" value="UniProtKB-SubCell"/>
</dbReference>
<feature type="binding site" evidence="8">
    <location>
        <position position="93"/>
    </location>
    <ligand>
        <name>Zn(2+)</name>
        <dbReference type="ChEBI" id="CHEBI:29105"/>
    </ligand>
</feature>
<comment type="subunit">
    <text evidence="8">Consists of a catalytic RNA component and at least 4-5 protein subunits.</text>
</comment>
<evidence type="ECO:0000256" key="7">
    <source>
        <dbReference type="ARBA" id="ARBA00022833"/>
    </source>
</evidence>
<dbReference type="PIRSF" id="PIRSF004878">
    <property type="entry name" value="RNase_P_4"/>
    <property type="match status" value="1"/>
</dbReference>
<dbReference type="GO" id="GO:0008270">
    <property type="term" value="F:zinc ion binding"/>
    <property type="evidence" value="ECO:0007669"/>
    <property type="project" value="UniProtKB-UniRule"/>
</dbReference>
<sequence>MRRGNKPGFLLQVVRERISILFQLAEKELKTHPDRARRYISLARKLGMKYNVRFPRRLKRRFCKKCGILWIPGYNLKVRLNSRRKVMEYRCECGVVRGFPLHPRIQKEIVG</sequence>
<dbReference type="EC" id="3.1.26.5" evidence="8"/>
<dbReference type="PANTHER" id="PTHR14742">
    <property type="entry name" value="RIBONUCLEASE P SUBUNIT P21"/>
    <property type="match status" value="1"/>
</dbReference>
<evidence type="ECO:0000256" key="3">
    <source>
        <dbReference type="ARBA" id="ARBA00022722"/>
    </source>
</evidence>
<accession>A0A7D5XIC0</accession>
<dbReference type="PANTHER" id="PTHR14742:SF0">
    <property type="entry name" value="RIBONUCLEASE P PROTEIN SUBUNIT P21"/>
    <property type="match status" value="1"/>
</dbReference>
<evidence type="ECO:0000256" key="6">
    <source>
        <dbReference type="ARBA" id="ARBA00022801"/>
    </source>
</evidence>
<protein>
    <recommendedName>
        <fullName evidence="8">Ribonuclease P protein component 4</fullName>
        <shortName evidence="8">RNase P component 4</shortName>
        <ecNumber evidence="8">3.1.26.5</ecNumber>
    </recommendedName>
    <alternativeName>
        <fullName evidence="8">Rpp21</fullName>
    </alternativeName>
</protein>
<dbReference type="InterPro" id="IPR007175">
    <property type="entry name" value="Rpr2/Snm1/Rpp21"/>
</dbReference>
<evidence type="ECO:0000256" key="2">
    <source>
        <dbReference type="ARBA" id="ARBA00022694"/>
    </source>
</evidence>
<evidence type="ECO:0000256" key="8">
    <source>
        <dbReference type="HAMAP-Rule" id="MF_00757"/>
    </source>
</evidence>
<dbReference type="AlphaFoldDB" id="A0A7D5XIC0"/>
<keyword evidence="5 8" id="KW-0255">Endonuclease</keyword>
<keyword evidence="7 8" id="KW-0862">Zinc</keyword>
<keyword evidence="3 8" id="KW-0540">Nuclease</keyword>
<dbReference type="EMBL" id="CP058998">
    <property type="protein sequence ID" value="QLJ53352.1"/>
    <property type="molecule type" value="Genomic_DNA"/>
</dbReference>
<keyword evidence="1 8" id="KW-0963">Cytoplasm</keyword>
<gene>
    <name evidence="8" type="primary">rnp4</name>
    <name evidence="9" type="ORF">Sv326_1177</name>
</gene>
<evidence type="ECO:0000256" key="4">
    <source>
        <dbReference type="ARBA" id="ARBA00022723"/>
    </source>
</evidence>
<dbReference type="InterPro" id="IPR016432">
    <property type="entry name" value="RNP4"/>
</dbReference>
<proteinExistence type="inferred from homology"/>
<feature type="binding site" evidence="8">
    <location>
        <position position="63"/>
    </location>
    <ligand>
        <name>Zn(2+)</name>
        <dbReference type="ChEBI" id="CHEBI:29105"/>
    </ligand>
</feature>
<evidence type="ECO:0000313" key="10">
    <source>
        <dbReference type="Proteomes" id="UP000510821"/>
    </source>
</evidence>
<organism evidence="9 10">
    <name type="scientific">Fermentimicrarchaeum limneticum</name>
    <dbReference type="NCBI Taxonomy" id="2795018"/>
    <lineage>
        <taxon>Archaea</taxon>
        <taxon>Candidatus Micrarchaeota</taxon>
        <taxon>Candidatus Fermentimicrarchaeales</taxon>
        <taxon>Candidatus Fermentimicrarchaeaceae</taxon>
        <taxon>Candidatus Fermentimicrarchaeum</taxon>
    </lineage>
</organism>
<dbReference type="Gene3D" id="6.20.50.20">
    <property type="match status" value="1"/>
</dbReference>
<evidence type="ECO:0000256" key="5">
    <source>
        <dbReference type="ARBA" id="ARBA00022759"/>
    </source>
</evidence>
<evidence type="ECO:0000313" key="9">
    <source>
        <dbReference type="EMBL" id="QLJ53352.1"/>
    </source>
</evidence>
<dbReference type="GO" id="GO:0030677">
    <property type="term" value="C:ribonuclease P complex"/>
    <property type="evidence" value="ECO:0007669"/>
    <property type="project" value="UniProtKB-UniRule"/>
</dbReference>
<evidence type="ECO:0000256" key="1">
    <source>
        <dbReference type="ARBA" id="ARBA00022490"/>
    </source>
</evidence>
<keyword evidence="6 8" id="KW-0378">Hydrolase</keyword>
<comment type="catalytic activity">
    <reaction evidence="8">
        <text>Endonucleolytic cleavage of RNA, removing 5'-extranucleotides from tRNA precursor.</text>
        <dbReference type="EC" id="3.1.26.5"/>
    </reaction>
</comment>
<dbReference type="KEGG" id="flt:Sv326_1177"/>
<feature type="binding site" evidence="8">
    <location>
        <position position="66"/>
    </location>
    <ligand>
        <name>Zn(2+)</name>
        <dbReference type="ChEBI" id="CHEBI:29105"/>
    </ligand>
</feature>
<reference evidence="10" key="1">
    <citation type="submission" date="2020-07" db="EMBL/GenBank/DDBJ databases">
        <title>Metabolic diversity and evolutionary history of the archaeal phylum ###Micrarchaeota### uncovered from a freshwater lake metagenome.</title>
        <authorList>
            <person name="Kadnikov V.V."/>
            <person name="Savvichev A.S."/>
            <person name="Mardanov A.V."/>
            <person name="Beletsky A.V."/>
            <person name="Chupakov A.V."/>
            <person name="Kokryatskaya N.M."/>
            <person name="Pimenov N.V."/>
            <person name="Ravin N.V."/>
        </authorList>
    </citation>
    <scope>NUCLEOTIDE SEQUENCE [LARGE SCALE GENOMIC DNA]</scope>
</reference>
<dbReference type="HAMAP" id="MF_00757">
    <property type="entry name" value="RNase_P_4"/>
    <property type="match status" value="1"/>
</dbReference>
<dbReference type="GO" id="GO:0004526">
    <property type="term" value="F:ribonuclease P activity"/>
    <property type="evidence" value="ECO:0007669"/>
    <property type="project" value="UniProtKB-UniRule"/>
</dbReference>
<dbReference type="Proteomes" id="UP000510821">
    <property type="component" value="Chromosome"/>
</dbReference>
<feature type="binding site" evidence="8">
    <location>
        <position position="91"/>
    </location>
    <ligand>
        <name>Zn(2+)</name>
        <dbReference type="ChEBI" id="CHEBI:29105"/>
    </ligand>
</feature>
<comment type="subcellular location">
    <subcellularLocation>
        <location evidence="8">Cytoplasm</location>
    </subcellularLocation>
</comment>
<name>A0A7D5XIC0_FERL1</name>